<keyword evidence="3" id="KW-1185">Reference proteome</keyword>
<dbReference type="Proteomes" id="UP000053201">
    <property type="component" value="Unassembled WGS sequence"/>
</dbReference>
<dbReference type="GeneID" id="27690206"/>
<evidence type="ECO:0000313" key="3">
    <source>
        <dbReference type="Proteomes" id="UP000053201"/>
    </source>
</evidence>
<dbReference type="RefSeq" id="XP_016605993.1">
    <property type="nucleotide sequence ID" value="XM_016755131.1"/>
</dbReference>
<dbReference type="OrthoDB" id="2118272at2759"/>
<gene>
    <name evidence="2" type="ORF">SPPG_06941</name>
</gene>
<dbReference type="AlphaFoldDB" id="A0A0L0HB57"/>
<feature type="region of interest" description="Disordered" evidence="1">
    <location>
        <begin position="169"/>
        <end position="188"/>
    </location>
</feature>
<evidence type="ECO:0000256" key="1">
    <source>
        <dbReference type="SAM" id="MobiDB-lite"/>
    </source>
</evidence>
<dbReference type="VEuPathDB" id="FungiDB:SPPG_06941"/>
<feature type="compositionally biased region" description="Basic and acidic residues" evidence="1">
    <location>
        <begin position="534"/>
        <end position="544"/>
    </location>
</feature>
<dbReference type="InParanoid" id="A0A0L0HB57"/>
<dbReference type="EMBL" id="KQ257462">
    <property type="protein sequence ID" value="KNC97953.1"/>
    <property type="molecule type" value="Genomic_DNA"/>
</dbReference>
<feature type="region of interest" description="Disordered" evidence="1">
    <location>
        <begin position="531"/>
        <end position="550"/>
    </location>
</feature>
<protein>
    <submittedName>
        <fullName evidence="2">Uncharacterized protein</fullName>
    </submittedName>
</protein>
<name>A0A0L0HB57_SPIPD</name>
<reference evidence="2 3" key="1">
    <citation type="submission" date="2009-08" db="EMBL/GenBank/DDBJ databases">
        <title>The Genome Sequence of Spizellomyces punctatus strain DAOM BR117.</title>
        <authorList>
            <consortium name="The Broad Institute Genome Sequencing Platform"/>
            <person name="Russ C."/>
            <person name="Cuomo C."/>
            <person name="Shea T."/>
            <person name="Young S.K."/>
            <person name="Zeng Q."/>
            <person name="Koehrsen M."/>
            <person name="Haas B."/>
            <person name="Borodovsky M."/>
            <person name="Guigo R."/>
            <person name="Alvarado L."/>
            <person name="Berlin A."/>
            <person name="Bochicchio J."/>
            <person name="Borenstein D."/>
            <person name="Chapman S."/>
            <person name="Chen Z."/>
            <person name="Engels R."/>
            <person name="Freedman E."/>
            <person name="Gellesch M."/>
            <person name="Goldberg J."/>
            <person name="Griggs A."/>
            <person name="Gujja S."/>
            <person name="Heiman D."/>
            <person name="Hepburn T."/>
            <person name="Howarth C."/>
            <person name="Jen D."/>
            <person name="Larson L."/>
            <person name="Lewis B."/>
            <person name="Mehta T."/>
            <person name="Park D."/>
            <person name="Pearson M."/>
            <person name="Roberts A."/>
            <person name="Saif S."/>
            <person name="Shenoy N."/>
            <person name="Sisk P."/>
            <person name="Stolte C."/>
            <person name="Sykes S."/>
            <person name="Thomson T."/>
            <person name="Walk T."/>
            <person name="White J."/>
            <person name="Yandava C."/>
            <person name="Burger G."/>
            <person name="Gray M.W."/>
            <person name="Holland P.W.H."/>
            <person name="King N."/>
            <person name="Lang F.B.F."/>
            <person name="Roger A.J."/>
            <person name="Ruiz-Trillo I."/>
            <person name="Lander E."/>
            <person name="Nusbaum C."/>
        </authorList>
    </citation>
    <scope>NUCLEOTIDE SEQUENCE [LARGE SCALE GENOMIC DNA]</scope>
    <source>
        <strain evidence="2 3">DAOM BR117</strain>
    </source>
</reference>
<proteinExistence type="predicted"/>
<evidence type="ECO:0000313" key="2">
    <source>
        <dbReference type="EMBL" id="KNC97953.1"/>
    </source>
</evidence>
<accession>A0A0L0HB57</accession>
<sequence>MSHIKERVLPAEAPAIVAGICAAGREIPVDPTIVHRNEVKRLMRSKWLPPLAEAAKLPRPSLLARLAPTVEVTKGGEDDEQEKRKAAVQRKPNVMKKNTFPFSEIRESTTTKIHLKNNPSSRYVLAFRDKAHRADERAKAYEEAACRLALANTNGINWSVIKNISRNPASSQPIKGLRTSYAPESRPARTAQSGAMNLTTPRHVLPPLSQALSATSLFVSEGEENEDKGRSPSANLQLVQDSAGSLPSLLARSASFQDAQNWMQANALWRQKHLPELGNALNEDEYCFGKPEGIDEDVGDQFNIAFKELTKLGSTVRKNQLDIEADKNLFEEDTTATLPIDSVTSVTTQRPSITSSHNSTPDPTVAEVWKRKLQNPAQNHHSAFAAYLDTTRKELSTTLKSRSHDRLRVCKDDESALGVLKLAVMDARNCTLVGPTRHSHTPWDHVVPYMWYKDAYPLVKAHLRERQVAKPSTPQDPKKWMSQTTNSDNVVRHQRISNLTSARTRTNLLFDYITSARSTVFTPSMMRKCGSKGVLEDRDRKRDSTNVLVN</sequence>
<organism evidence="2 3">
    <name type="scientific">Spizellomyces punctatus (strain DAOM BR117)</name>
    <dbReference type="NCBI Taxonomy" id="645134"/>
    <lineage>
        <taxon>Eukaryota</taxon>
        <taxon>Fungi</taxon>
        <taxon>Fungi incertae sedis</taxon>
        <taxon>Chytridiomycota</taxon>
        <taxon>Chytridiomycota incertae sedis</taxon>
        <taxon>Chytridiomycetes</taxon>
        <taxon>Spizellomycetales</taxon>
        <taxon>Spizellomycetaceae</taxon>
        <taxon>Spizellomyces</taxon>
    </lineage>
</organism>